<dbReference type="EMBL" id="JAEPRQ010000005">
    <property type="protein sequence ID" value="MBK4217019.1"/>
    <property type="molecule type" value="Genomic_DNA"/>
</dbReference>
<dbReference type="SUPFAM" id="SSF56349">
    <property type="entry name" value="DNA breaking-rejoining enzymes"/>
    <property type="match status" value="1"/>
</dbReference>
<accession>A0A934W1Q0</accession>
<evidence type="ECO:0000313" key="3">
    <source>
        <dbReference type="Proteomes" id="UP000640485"/>
    </source>
</evidence>
<dbReference type="Gene3D" id="1.10.443.10">
    <property type="entry name" value="Intergrase catalytic core"/>
    <property type="match status" value="1"/>
</dbReference>
<gene>
    <name evidence="2" type="ORF">JJJ17_13870</name>
</gene>
<dbReference type="RefSeq" id="WP_200687440.1">
    <property type="nucleotide sequence ID" value="NZ_JAEPRQ010000005.1"/>
</dbReference>
<dbReference type="InterPro" id="IPR013762">
    <property type="entry name" value="Integrase-like_cat_sf"/>
</dbReference>
<proteinExistence type="predicted"/>
<name>A0A934W1Q0_9RHOB</name>
<protein>
    <submittedName>
        <fullName evidence="2">Site-specific integrase</fullName>
    </submittedName>
</protein>
<dbReference type="Proteomes" id="UP000640485">
    <property type="component" value="Unassembled WGS sequence"/>
</dbReference>
<evidence type="ECO:0000313" key="2">
    <source>
        <dbReference type="EMBL" id="MBK4217019.1"/>
    </source>
</evidence>
<organism evidence="2 3">
    <name type="scientific">Paracoccus caeni</name>
    <dbReference type="NCBI Taxonomy" id="657651"/>
    <lineage>
        <taxon>Bacteria</taxon>
        <taxon>Pseudomonadati</taxon>
        <taxon>Pseudomonadota</taxon>
        <taxon>Alphaproteobacteria</taxon>
        <taxon>Rhodobacterales</taxon>
        <taxon>Paracoccaceae</taxon>
        <taxon>Paracoccus</taxon>
    </lineage>
</organism>
<dbReference type="InterPro" id="IPR011010">
    <property type="entry name" value="DNA_brk_join_enz"/>
</dbReference>
<reference evidence="2" key="1">
    <citation type="submission" date="2021-01" db="EMBL/GenBank/DDBJ databases">
        <title>Paracoccus amoyensis sp. nov., isolated from the surface seawater along the coast of Xiamen Island, China.</title>
        <authorList>
            <person name="Lyu L."/>
        </authorList>
    </citation>
    <scope>NUCLEOTIDE SEQUENCE</scope>
    <source>
        <strain evidence="2">MJ17</strain>
    </source>
</reference>
<dbReference type="GO" id="GO:0003677">
    <property type="term" value="F:DNA binding"/>
    <property type="evidence" value="ECO:0007669"/>
    <property type="project" value="InterPro"/>
</dbReference>
<comment type="caution">
    <text evidence="2">The sequence shown here is derived from an EMBL/GenBank/DDBJ whole genome shotgun (WGS) entry which is preliminary data.</text>
</comment>
<sequence length="397" mass="45374">MDYRPALWDGSDPLYAPNTARTKDWLYWKPTKKFVDAGFPKIPRRLPGRIGDGNDAMRAQLAREYTREMLRWFDSAEPKIEPGSWKHLIAAYLTDDFSPFQDLKENTKAEYRRNMTRWEEAIGTALVRDGTLPEIKGWQRAMATNGRSAAYQKRQFTALRILISYGVSTHFEGAKAAEDVVRKIRVKGVRARAISPTEAQIAAIIKAADDAKDHMFALGLSLQWWLTLRAVDVRGQWLAGDASGIRKNGKYWADGLTWDMIDRDLTVLRKTPSKTEEVLPDELVYDLMLVPDLRRRLADISNENRVGPVIVQRNGVPYSKRRWATLFARYRKSAKVPNHIWCMDTRAGAINHAKRAGASHIELQHQANHAQASTTDRYIRERSTSVNKVIQLRTRTG</sequence>
<dbReference type="AlphaFoldDB" id="A0A934W1Q0"/>
<dbReference type="GO" id="GO:0006310">
    <property type="term" value="P:DNA recombination"/>
    <property type="evidence" value="ECO:0007669"/>
    <property type="project" value="UniProtKB-KW"/>
</dbReference>
<keyword evidence="1" id="KW-0233">DNA recombination</keyword>
<dbReference type="GO" id="GO:0015074">
    <property type="term" value="P:DNA integration"/>
    <property type="evidence" value="ECO:0007669"/>
    <property type="project" value="InterPro"/>
</dbReference>
<keyword evidence="3" id="KW-1185">Reference proteome</keyword>
<evidence type="ECO:0000256" key="1">
    <source>
        <dbReference type="ARBA" id="ARBA00023172"/>
    </source>
</evidence>